<dbReference type="AlphaFoldDB" id="D8SSA6"/>
<dbReference type="InterPro" id="IPR002213">
    <property type="entry name" value="UDP_glucos_trans"/>
</dbReference>
<dbReference type="KEGG" id="smo:SELMODRAFT_123714"/>
<dbReference type="EMBL" id="GL377637">
    <property type="protein sequence ID" value="EFJ12706.1"/>
    <property type="molecule type" value="Genomic_DNA"/>
</dbReference>
<dbReference type="PANTHER" id="PTHR48045">
    <property type="entry name" value="UDP-GLYCOSYLTRANSFERASE 72B1"/>
    <property type="match status" value="1"/>
</dbReference>
<keyword evidence="3" id="KW-0328">Glycosyltransferase</keyword>
<dbReference type="InParanoid" id="D8SSA6"/>
<organism evidence="5">
    <name type="scientific">Selaginella moellendorffii</name>
    <name type="common">Spikemoss</name>
    <dbReference type="NCBI Taxonomy" id="88036"/>
    <lineage>
        <taxon>Eukaryota</taxon>
        <taxon>Viridiplantae</taxon>
        <taxon>Streptophyta</taxon>
        <taxon>Embryophyta</taxon>
        <taxon>Tracheophyta</taxon>
        <taxon>Lycopodiopsida</taxon>
        <taxon>Selaginellales</taxon>
        <taxon>Selaginellaceae</taxon>
        <taxon>Selaginella</taxon>
    </lineage>
</organism>
<keyword evidence="2 3" id="KW-0808">Transferase</keyword>
<evidence type="ECO:0000256" key="3">
    <source>
        <dbReference type="RuleBase" id="RU003718"/>
    </source>
</evidence>
<gene>
    <name evidence="4" type="ORF">SELMODRAFT_123714</name>
</gene>
<dbReference type="FunFam" id="3.40.50.2000:FF:000056">
    <property type="entry name" value="Glycosyltransferase"/>
    <property type="match status" value="1"/>
</dbReference>
<dbReference type="HOGENOM" id="CLU_001724_1_0_1"/>
<dbReference type="Pfam" id="PF00201">
    <property type="entry name" value="UDPGT"/>
    <property type="match status" value="1"/>
</dbReference>
<proteinExistence type="inferred from homology"/>
<dbReference type="Gramene" id="EFJ12706">
    <property type="protein sequence ID" value="EFJ12706"/>
    <property type="gene ID" value="SELMODRAFT_123714"/>
</dbReference>
<dbReference type="Gene3D" id="3.40.50.2000">
    <property type="entry name" value="Glycogen Phosphorylase B"/>
    <property type="match status" value="2"/>
</dbReference>
<name>D8SSA6_SELML</name>
<sequence length="260" mass="29100">MFLEVPWLLVNTIPELDSRSLRYVRELGVKSVAIGPLLPLPVKDSCRAPDDVPVLSWLDQKPPQSVVFICFGTLAENTLEQLQELASALEELTNQSFLWVLRPSQQSCLSEDFKRRTAARGKIVPWCSQLQVLSHPSIGGFVTHCGWNSILESLSCGVPMLGWPCLGEQSLNSKYLADVWKAGTRIVPYNPDGSNRVVNRSEVSKEIALLMTGEEGQELRNRAREIQKASTRAMQSSVDELRRWVAQLFHQGEASVEEQV</sequence>
<dbReference type="InterPro" id="IPR035595">
    <property type="entry name" value="UDP_glycos_trans_CS"/>
</dbReference>
<evidence type="ECO:0000313" key="4">
    <source>
        <dbReference type="EMBL" id="EFJ12706.1"/>
    </source>
</evidence>
<comment type="similarity">
    <text evidence="1 3">Belongs to the UDP-glycosyltransferase family.</text>
</comment>
<protein>
    <submittedName>
        <fullName evidence="4">Uncharacterized protein</fullName>
    </submittedName>
</protein>
<reference evidence="4 5" key="1">
    <citation type="journal article" date="2011" name="Science">
        <title>The Selaginella genome identifies genetic changes associated with the evolution of vascular plants.</title>
        <authorList>
            <person name="Banks J.A."/>
            <person name="Nishiyama T."/>
            <person name="Hasebe M."/>
            <person name="Bowman J.L."/>
            <person name="Gribskov M."/>
            <person name="dePamphilis C."/>
            <person name="Albert V.A."/>
            <person name="Aono N."/>
            <person name="Aoyama T."/>
            <person name="Ambrose B.A."/>
            <person name="Ashton N.W."/>
            <person name="Axtell M.J."/>
            <person name="Barker E."/>
            <person name="Barker M.S."/>
            <person name="Bennetzen J.L."/>
            <person name="Bonawitz N.D."/>
            <person name="Chapple C."/>
            <person name="Cheng C."/>
            <person name="Correa L.G."/>
            <person name="Dacre M."/>
            <person name="DeBarry J."/>
            <person name="Dreyer I."/>
            <person name="Elias M."/>
            <person name="Engstrom E.M."/>
            <person name="Estelle M."/>
            <person name="Feng L."/>
            <person name="Finet C."/>
            <person name="Floyd S.K."/>
            <person name="Frommer W.B."/>
            <person name="Fujita T."/>
            <person name="Gramzow L."/>
            <person name="Gutensohn M."/>
            <person name="Harholt J."/>
            <person name="Hattori M."/>
            <person name="Heyl A."/>
            <person name="Hirai T."/>
            <person name="Hiwatashi Y."/>
            <person name="Ishikawa M."/>
            <person name="Iwata M."/>
            <person name="Karol K.G."/>
            <person name="Koehler B."/>
            <person name="Kolukisaoglu U."/>
            <person name="Kubo M."/>
            <person name="Kurata T."/>
            <person name="Lalonde S."/>
            <person name="Li K."/>
            <person name="Li Y."/>
            <person name="Litt A."/>
            <person name="Lyons E."/>
            <person name="Manning G."/>
            <person name="Maruyama T."/>
            <person name="Michael T.P."/>
            <person name="Mikami K."/>
            <person name="Miyazaki S."/>
            <person name="Morinaga S."/>
            <person name="Murata T."/>
            <person name="Mueller-Roeber B."/>
            <person name="Nelson D.R."/>
            <person name="Obara M."/>
            <person name="Oguri Y."/>
            <person name="Olmstead R.G."/>
            <person name="Onodera N."/>
            <person name="Petersen B.L."/>
            <person name="Pils B."/>
            <person name="Prigge M."/>
            <person name="Rensing S.A."/>
            <person name="Riano-Pachon D.M."/>
            <person name="Roberts A.W."/>
            <person name="Sato Y."/>
            <person name="Scheller H.V."/>
            <person name="Schulz B."/>
            <person name="Schulz C."/>
            <person name="Shakirov E.V."/>
            <person name="Shibagaki N."/>
            <person name="Shinohara N."/>
            <person name="Shippen D.E."/>
            <person name="Soerensen I."/>
            <person name="Sotooka R."/>
            <person name="Sugimoto N."/>
            <person name="Sugita M."/>
            <person name="Sumikawa N."/>
            <person name="Tanurdzic M."/>
            <person name="Theissen G."/>
            <person name="Ulvskov P."/>
            <person name="Wakazuki S."/>
            <person name="Weng J.K."/>
            <person name="Willats W.W."/>
            <person name="Wipf D."/>
            <person name="Wolf P.G."/>
            <person name="Yang L."/>
            <person name="Zimmer A.D."/>
            <person name="Zhu Q."/>
            <person name="Mitros T."/>
            <person name="Hellsten U."/>
            <person name="Loque D."/>
            <person name="Otillar R."/>
            <person name="Salamov A."/>
            <person name="Schmutz J."/>
            <person name="Shapiro H."/>
            <person name="Lindquist E."/>
            <person name="Lucas S."/>
            <person name="Rokhsar D."/>
            <person name="Grigoriev I.V."/>
        </authorList>
    </citation>
    <scope>NUCLEOTIDE SEQUENCE [LARGE SCALE GENOMIC DNA]</scope>
</reference>
<dbReference type="PROSITE" id="PS00375">
    <property type="entry name" value="UDPGT"/>
    <property type="match status" value="1"/>
</dbReference>
<dbReference type="OrthoDB" id="5835829at2759"/>
<dbReference type="OMA" id="DETHRTH"/>
<dbReference type="SUPFAM" id="SSF53756">
    <property type="entry name" value="UDP-Glycosyltransferase/glycogen phosphorylase"/>
    <property type="match status" value="1"/>
</dbReference>
<dbReference type="eggNOG" id="KOG1192">
    <property type="taxonomic scope" value="Eukaryota"/>
</dbReference>
<dbReference type="Proteomes" id="UP000001514">
    <property type="component" value="Unassembled WGS sequence"/>
</dbReference>
<evidence type="ECO:0000256" key="1">
    <source>
        <dbReference type="ARBA" id="ARBA00009995"/>
    </source>
</evidence>
<accession>D8SSA6</accession>
<dbReference type="PANTHER" id="PTHR48045:SF31">
    <property type="entry name" value="UDP-GLYCOSYLTRANSFERASE 76B1-LIKE"/>
    <property type="match status" value="1"/>
</dbReference>
<evidence type="ECO:0000256" key="2">
    <source>
        <dbReference type="ARBA" id="ARBA00022679"/>
    </source>
</evidence>
<keyword evidence="5" id="KW-1185">Reference proteome</keyword>
<dbReference type="CDD" id="cd03784">
    <property type="entry name" value="GT1_Gtf-like"/>
    <property type="match status" value="1"/>
</dbReference>
<dbReference type="GO" id="GO:0035251">
    <property type="term" value="F:UDP-glucosyltransferase activity"/>
    <property type="evidence" value="ECO:0000318"/>
    <property type="project" value="GO_Central"/>
</dbReference>
<evidence type="ECO:0000313" key="5">
    <source>
        <dbReference type="Proteomes" id="UP000001514"/>
    </source>
</evidence>